<keyword evidence="1" id="KW-0560">Oxidoreductase</keyword>
<dbReference type="Gene3D" id="3.40.50.920">
    <property type="match status" value="1"/>
</dbReference>
<dbReference type="RefSeq" id="WP_059068503.1">
    <property type="nucleotide sequence ID" value="NZ_JAOQJX010000002.1"/>
</dbReference>
<dbReference type="PANTHER" id="PTHR43088">
    <property type="entry name" value="SUBUNIT OF PYRUVATE:FLAVODOXIN OXIDOREDUCTASE-RELATED"/>
    <property type="match status" value="1"/>
</dbReference>
<evidence type="ECO:0000259" key="2">
    <source>
        <dbReference type="Pfam" id="PF01855"/>
    </source>
</evidence>
<gene>
    <name evidence="4" type="ORF">OCV51_01785</name>
</gene>
<dbReference type="Pfam" id="PF01855">
    <property type="entry name" value="POR_N"/>
    <property type="match status" value="1"/>
</dbReference>
<feature type="domain" description="Pyruvate flavodoxin/ferredoxin oxidoreductase pyrimidine binding" evidence="2">
    <location>
        <begin position="15"/>
        <end position="189"/>
    </location>
</feature>
<feature type="domain" description="Pyruvate:ferredoxin oxidoreductase core" evidence="3">
    <location>
        <begin position="257"/>
        <end position="354"/>
    </location>
</feature>
<dbReference type="InterPro" id="IPR033412">
    <property type="entry name" value="PFOR_II"/>
</dbReference>
<dbReference type="EMBL" id="JAOQJX010000002">
    <property type="protein sequence ID" value="MCU6746398.1"/>
    <property type="molecule type" value="Genomic_DNA"/>
</dbReference>
<dbReference type="Proteomes" id="UP001652394">
    <property type="component" value="Unassembled WGS sequence"/>
</dbReference>
<dbReference type="SUPFAM" id="SSF52518">
    <property type="entry name" value="Thiamin diphosphate-binding fold (THDP-binding)"/>
    <property type="match status" value="1"/>
</dbReference>
<dbReference type="InterPro" id="IPR002880">
    <property type="entry name" value="Pyrv_Fd/Flavodoxin_OxRdtase_N"/>
</dbReference>
<keyword evidence="5" id="KW-1185">Reference proteome</keyword>
<evidence type="ECO:0000259" key="3">
    <source>
        <dbReference type="Pfam" id="PF17147"/>
    </source>
</evidence>
<dbReference type="SUPFAM" id="SSF52922">
    <property type="entry name" value="TK C-terminal domain-like"/>
    <property type="match status" value="1"/>
</dbReference>
<reference evidence="4 5" key="1">
    <citation type="journal article" date="2021" name="ISME Commun">
        <title>Automated analysis of genomic sequences facilitates high-throughput and comprehensive description of bacteria.</title>
        <authorList>
            <person name="Hitch T.C.A."/>
        </authorList>
    </citation>
    <scope>NUCLEOTIDE SEQUENCE [LARGE SCALE GENOMIC DNA]</scope>
    <source>
        <strain evidence="4 5">H2_18</strain>
    </source>
</reference>
<sequence>MSRKEIWQGNEALAEAAIRAGCTFFAGYPITPQTEIVEYLSWRLPEVGGTYLQSESEVAAINMVIGASIGGARAMTASSNPGIALMTEGFGAMASGRFPAVIVDVQRAGAANVGITASQSDYNLLTKTFGPGGLRAFVLGPSDVQELVNLMGVAFDVADRYMTPVVVLTESIVGQMMEPIVFDDVIPDKKYDKSSFIPSGKGNGGRHFIQDSPVKMEGSDPFSVARNAQSMYRSYDAMYKKWEEKELMVEKYRMEDAEYVFIAWGAAARITLDAVKRLREDGIKVGLLRPITLFPFPNKEIAALKPQEIKGVMSVEMAIPAQLYYDVKGNLNRSIPLACYNTGAGMITNAVEVEESFRKTFL</sequence>
<dbReference type="Gene3D" id="3.40.50.970">
    <property type="match status" value="1"/>
</dbReference>
<evidence type="ECO:0000313" key="4">
    <source>
        <dbReference type="EMBL" id="MCU6746398.1"/>
    </source>
</evidence>
<accession>A0ABT2T802</accession>
<dbReference type="Pfam" id="PF17147">
    <property type="entry name" value="PFOR_II"/>
    <property type="match status" value="1"/>
</dbReference>
<proteinExistence type="predicted"/>
<dbReference type="InterPro" id="IPR029061">
    <property type="entry name" value="THDP-binding"/>
</dbReference>
<evidence type="ECO:0000256" key="1">
    <source>
        <dbReference type="ARBA" id="ARBA00023002"/>
    </source>
</evidence>
<organism evidence="4 5">
    <name type="scientific">Faecalicatena acetigenes</name>
    <dbReference type="NCBI Taxonomy" id="2981790"/>
    <lineage>
        <taxon>Bacteria</taxon>
        <taxon>Bacillati</taxon>
        <taxon>Bacillota</taxon>
        <taxon>Clostridia</taxon>
        <taxon>Lachnospirales</taxon>
        <taxon>Lachnospiraceae</taxon>
        <taxon>Faecalicatena</taxon>
    </lineage>
</organism>
<evidence type="ECO:0000313" key="5">
    <source>
        <dbReference type="Proteomes" id="UP001652394"/>
    </source>
</evidence>
<dbReference type="CDD" id="cd07034">
    <property type="entry name" value="TPP_PYR_PFOR_IOR-alpha_like"/>
    <property type="match status" value="1"/>
</dbReference>
<comment type="caution">
    <text evidence="4">The sequence shown here is derived from an EMBL/GenBank/DDBJ whole genome shotgun (WGS) entry which is preliminary data.</text>
</comment>
<dbReference type="InterPro" id="IPR009014">
    <property type="entry name" value="Transketo_C/PFOR_II"/>
</dbReference>
<dbReference type="InterPro" id="IPR052368">
    <property type="entry name" value="2-oxoacid_oxidoreductase"/>
</dbReference>
<protein>
    <submittedName>
        <fullName evidence="4">3-methyl-2-oxobutanoate dehydrogenase subunit beta</fullName>
    </submittedName>
</protein>
<dbReference type="PANTHER" id="PTHR43088:SF1">
    <property type="entry name" value="SUBUNIT OF PYRUVATE:FLAVODOXIN OXIDOREDUCTASE"/>
    <property type="match status" value="1"/>
</dbReference>
<name>A0ABT2T802_9FIRM</name>